<dbReference type="InterPro" id="IPR011419">
    <property type="entry name" value="ATP12_ATP_synth-F1-assembly"/>
</dbReference>
<dbReference type="Pfam" id="PF07542">
    <property type="entry name" value="ATP12"/>
    <property type="match status" value="1"/>
</dbReference>
<keyword evidence="2" id="KW-0809">Transit peptide</keyword>
<comment type="caution">
    <text evidence="4">The sequence shown here is derived from an EMBL/GenBank/DDBJ whole genome shotgun (WGS) entry which is preliminary data.</text>
</comment>
<evidence type="ECO:0000313" key="5">
    <source>
        <dbReference type="Proteomes" id="UP000520156"/>
    </source>
</evidence>
<keyword evidence="5" id="KW-1185">Reference proteome</keyword>
<dbReference type="InterPro" id="IPR042272">
    <property type="entry name" value="ATP12_ATP_synth-F1-assembly_N"/>
</dbReference>
<accession>A0A7X1F896</accession>
<evidence type="ECO:0000256" key="2">
    <source>
        <dbReference type="ARBA" id="ARBA00022946"/>
    </source>
</evidence>
<evidence type="ECO:0000256" key="1">
    <source>
        <dbReference type="ARBA" id="ARBA00008231"/>
    </source>
</evidence>
<dbReference type="EMBL" id="JACLAU010000016">
    <property type="protein sequence ID" value="MBC2652242.1"/>
    <property type="molecule type" value="Genomic_DNA"/>
</dbReference>
<organism evidence="4 5">
    <name type="scientific">Novosphingobium aerophilum</name>
    <dbReference type="NCBI Taxonomy" id="2839843"/>
    <lineage>
        <taxon>Bacteria</taxon>
        <taxon>Pseudomonadati</taxon>
        <taxon>Pseudomonadota</taxon>
        <taxon>Alphaproteobacteria</taxon>
        <taxon>Sphingomonadales</taxon>
        <taxon>Sphingomonadaceae</taxon>
        <taxon>Novosphingobium</taxon>
    </lineage>
</organism>
<evidence type="ECO:0000256" key="3">
    <source>
        <dbReference type="ARBA" id="ARBA00023186"/>
    </source>
</evidence>
<dbReference type="PANTHER" id="PTHR21013">
    <property type="entry name" value="ATP SYNTHASE MITOCHONDRIAL F1 COMPLEX ASSEMBLY FACTOR 2/ATP12 PROTEIN, MITOCHONDRIAL PRECURSOR"/>
    <property type="match status" value="1"/>
</dbReference>
<dbReference type="InterPro" id="IPR023335">
    <property type="entry name" value="ATP12_ortho_dom_sf"/>
</dbReference>
<sequence length="231" mass="25523">MKRFYQDVAVASQDGGWRVMLDGRPIKSVGGRAQVVPTRALAERLAEEWAAQGETIDPARFVYRDMTDFAIDVVGPDRNQAIGELLPYGETDTLCYRAEAGDSQRREQDLVWEPLLQAAEARHGLAFERIDGVIHRPQPAATMARLNALLATRDDFALAALRNLAGLAASLVIGLAALEDDADPEALWTAANLEEDWQADRWGHDAEAEARREKRRKAFLAAADFARLARG</sequence>
<name>A0A7X1F896_9SPHN</name>
<proteinExistence type="inferred from homology"/>
<dbReference type="Proteomes" id="UP000520156">
    <property type="component" value="Unassembled WGS sequence"/>
</dbReference>
<dbReference type="PANTHER" id="PTHR21013:SF10">
    <property type="entry name" value="ATP SYNTHASE MITOCHONDRIAL F1 COMPLEX ASSEMBLY FACTOR 2"/>
    <property type="match status" value="1"/>
</dbReference>
<dbReference type="Gene3D" id="1.10.3580.10">
    <property type="entry name" value="ATP12 ATPase"/>
    <property type="match status" value="1"/>
</dbReference>
<dbReference type="SUPFAM" id="SSF160909">
    <property type="entry name" value="ATP12-like"/>
    <property type="match status" value="1"/>
</dbReference>
<comment type="similarity">
    <text evidence="1">Belongs to the ATP12 family.</text>
</comment>
<gene>
    <name evidence="4" type="ORF">H7F49_11035</name>
</gene>
<protein>
    <submittedName>
        <fullName evidence="4">Molecular chaperone</fullName>
    </submittedName>
</protein>
<dbReference type="Gene3D" id="3.30.2180.10">
    <property type="entry name" value="ATP12-like"/>
    <property type="match status" value="1"/>
</dbReference>
<evidence type="ECO:0000313" key="4">
    <source>
        <dbReference type="EMBL" id="MBC2652242.1"/>
    </source>
</evidence>
<reference evidence="4 5" key="1">
    <citation type="submission" date="2020-08" db="EMBL/GenBank/DDBJ databases">
        <title>The genome sequence of Novosphingobium flavum 4Y4.</title>
        <authorList>
            <person name="Liu Y."/>
        </authorList>
    </citation>
    <scope>NUCLEOTIDE SEQUENCE [LARGE SCALE GENOMIC DNA]</scope>
    <source>
        <strain evidence="4 5">4Y4</strain>
    </source>
</reference>
<dbReference type="GO" id="GO:0043461">
    <property type="term" value="P:proton-transporting ATP synthase complex assembly"/>
    <property type="evidence" value="ECO:0007669"/>
    <property type="project" value="InterPro"/>
</dbReference>
<dbReference type="RefSeq" id="WP_185683658.1">
    <property type="nucleotide sequence ID" value="NZ_JACLAU010000016.1"/>
</dbReference>
<keyword evidence="3" id="KW-0143">Chaperone</keyword>
<dbReference type="AlphaFoldDB" id="A0A7X1F896"/>